<accession>A0A067TSW2</accession>
<evidence type="ECO:0000256" key="3">
    <source>
        <dbReference type="ARBA" id="ARBA00012755"/>
    </source>
</evidence>
<dbReference type="FunFam" id="3.20.20.70:FF:000197">
    <property type="entry name" value="Alpha-galactosidase"/>
    <property type="match status" value="1"/>
</dbReference>
<keyword evidence="5 7" id="KW-0378">Hydrolase</keyword>
<dbReference type="PANTHER" id="PTHR11452">
    <property type="entry name" value="ALPHA-GALACTOSIDASE/ALPHA-N-ACETYLGALACTOSAMINIDASE"/>
    <property type="match status" value="1"/>
</dbReference>
<feature type="domain" description="Alpha galactosidase C-terminal" evidence="9">
    <location>
        <begin position="319"/>
        <end position="391"/>
    </location>
</feature>
<dbReference type="Pfam" id="PF16499">
    <property type="entry name" value="Melibiase_2"/>
    <property type="match status" value="1"/>
</dbReference>
<dbReference type="HOGENOM" id="CLU_013093_3_0_1"/>
<evidence type="ECO:0000256" key="4">
    <source>
        <dbReference type="ARBA" id="ARBA00022729"/>
    </source>
</evidence>
<dbReference type="GO" id="GO:0005975">
    <property type="term" value="P:carbohydrate metabolic process"/>
    <property type="evidence" value="ECO:0007669"/>
    <property type="project" value="InterPro"/>
</dbReference>
<keyword evidence="11" id="KW-1185">Reference proteome</keyword>
<comment type="similarity">
    <text evidence="2 7">Belongs to the glycosyl hydrolase 27 family.</text>
</comment>
<reference evidence="11" key="1">
    <citation type="journal article" date="2014" name="Proc. Natl. Acad. Sci. U.S.A.">
        <title>Extensive sampling of basidiomycete genomes demonstrates inadequacy of the white-rot/brown-rot paradigm for wood decay fungi.</title>
        <authorList>
            <person name="Riley R."/>
            <person name="Salamov A.A."/>
            <person name="Brown D.W."/>
            <person name="Nagy L.G."/>
            <person name="Floudas D."/>
            <person name="Held B.W."/>
            <person name="Levasseur A."/>
            <person name="Lombard V."/>
            <person name="Morin E."/>
            <person name="Otillar R."/>
            <person name="Lindquist E.A."/>
            <person name="Sun H."/>
            <person name="LaButti K.M."/>
            <person name="Schmutz J."/>
            <person name="Jabbour D."/>
            <person name="Luo H."/>
            <person name="Baker S.E."/>
            <person name="Pisabarro A.G."/>
            <person name="Walton J.D."/>
            <person name="Blanchette R.A."/>
            <person name="Henrissat B."/>
            <person name="Martin F."/>
            <person name="Cullen D."/>
            <person name="Hibbett D.S."/>
            <person name="Grigoriev I.V."/>
        </authorList>
    </citation>
    <scope>NUCLEOTIDE SEQUENCE [LARGE SCALE GENOMIC DNA]</scope>
    <source>
        <strain evidence="11">CBS 339.88</strain>
    </source>
</reference>
<dbReference type="InterPro" id="IPR013780">
    <property type="entry name" value="Glyco_hydro_b"/>
</dbReference>
<gene>
    <name evidence="10" type="ORF">GALMADRAFT_134486</name>
</gene>
<evidence type="ECO:0000256" key="6">
    <source>
        <dbReference type="ARBA" id="ARBA00023295"/>
    </source>
</evidence>
<evidence type="ECO:0000256" key="8">
    <source>
        <dbReference type="SAM" id="SignalP"/>
    </source>
</evidence>
<dbReference type="GO" id="GO:0004557">
    <property type="term" value="F:alpha-galactosidase activity"/>
    <property type="evidence" value="ECO:0007669"/>
    <property type="project" value="UniProtKB-EC"/>
</dbReference>
<name>A0A067TSW2_GALM3</name>
<protein>
    <recommendedName>
        <fullName evidence="3 7">Alpha-galactosidase</fullName>
        <ecNumber evidence="3 7">3.2.1.22</ecNumber>
    </recommendedName>
    <alternativeName>
        <fullName evidence="7">Melibiase</fullName>
    </alternativeName>
</protein>
<evidence type="ECO:0000256" key="7">
    <source>
        <dbReference type="RuleBase" id="RU361168"/>
    </source>
</evidence>
<keyword evidence="7" id="KW-1015">Disulfide bond</keyword>
<dbReference type="AlphaFoldDB" id="A0A067TSW2"/>
<dbReference type="Pfam" id="PF17801">
    <property type="entry name" value="Melibiase_C"/>
    <property type="match status" value="1"/>
</dbReference>
<proteinExistence type="inferred from homology"/>
<dbReference type="Gene3D" id="2.60.120.260">
    <property type="entry name" value="Galactose-binding domain-like"/>
    <property type="match status" value="1"/>
</dbReference>
<dbReference type="CDD" id="cd04081">
    <property type="entry name" value="CBM35_galactosidase-like"/>
    <property type="match status" value="1"/>
</dbReference>
<dbReference type="CDD" id="cd14792">
    <property type="entry name" value="GH27"/>
    <property type="match status" value="1"/>
</dbReference>
<dbReference type="InterPro" id="IPR002241">
    <property type="entry name" value="Glyco_hydro_27"/>
</dbReference>
<feature type="chain" id="PRO_5001647196" description="Alpha-galactosidase" evidence="8">
    <location>
        <begin position="20"/>
        <end position="539"/>
    </location>
</feature>
<keyword evidence="4 8" id="KW-0732">Signal</keyword>
<dbReference type="EC" id="3.2.1.22" evidence="3 7"/>
<dbReference type="InterPro" id="IPR017853">
    <property type="entry name" value="GH"/>
</dbReference>
<evidence type="ECO:0000256" key="2">
    <source>
        <dbReference type="ARBA" id="ARBA00009743"/>
    </source>
</evidence>
<sequence length="539" mass="56723">MLSWNLVHFALSLASAARALNNGVAVTPPMGWNPYNAFSCQTTEAQYRTAAQSLISLGLTKVGYNYLNLDCGWQGKVRSSTGQFTWDTTTIPSGIPALSTFVHGLGLKFGMYSDGGVFACDFVGGTAHYLGSLGHEASDAATFASWGADLLKYDNCYADFVNSNPPIQLEPHFATMRDALAATKRPIVFSICEWGVQDPARWPASAVGNSWRIANDVGPPASWANLQRVINQLVPVTQFAQPGAWNDLDMLEVGNTGLTDAEQQTHFAFWAAAKSPLIIGTDLTKISPQALAVLKNTKIVGVNQDSLGKSISFKRRYTNDHDVWAGPLADGSTVAIVINWQNASRSLTINLADVGLSSATGTDLITGASLGKLTGSYTATVAAHGSMALKLSGGTASIAPKFTLYNAAASANTLAGGANTRVVSASVTVVGFIGSGGTLTFNNVDGGAAGGTKLLSFDYINGDFTFSNAACSNCRNAFISVNGGTPVQAEMPISAQSWDILFSGYLISVPGFKPGKVNTIQISNPTAFAPDFYRVGVEM</sequence>
<dbReference type="Gene3D" id="3.20.20.70">
    <property type="entry name" value="Aldolase class I"/>
    <property type="match status" value="1"/>
</dbReference>
<feature type="signal peptide" evidence="8">
    <location>
        <begin position="1"/>
        <end position="19"/>
    </location>
</feature>
<dbReference type="OrthoDB" id="5795902at2759"/>
<dbReference type="Gene3D" id="2.60.40.1180">
    <property type="entry name" value="Golgi alpha-mannosidase II"/>
    <property type="match status" value="1"/>
</dbReference>
<dbReference type="InterPro" id="IPR041233">
    <property type="entry name" value="Melibiase_C"/>
</dbReference>
<dbReference type="EMBL" id="KL142369">
    <property type="protein sequence ID" value="KDR82964.1"/>
    <property type="molecule type" value="Genomic_DNA"/>
</dbReference>
<dbReference type="PRINTS" id="PR00740">
    <property type="entry name" value="GLHYDRLASE27"/>
</dbReference>
<evidence type="ECO:0000256" key="5">
    <source>
        <dbReference type="ARBA" id="ARBA00022801"/>
    </source>
</evidence>
<dbReference type="STRING" id="685588.A0A067TSW2"/>
<dbReference type="InterPro" id="IPR013785">
    <property type="entry name" value="Aldolase_TIM"/>
</dbReference>
<evidence type="ECO:0000313" key="10">
    <source>
        <dbReference type="EMBL" id="KDR82964.1"/>
    </source>
</evidence>
<dbReference type="SUPFAM" id="SSF51445">
    <property type="entry name" value="(Trans)glycosidases"/>
    <property type="match status" value="1"/>
</dbReference>
<dbReference type="SUPFAM" id="SSF51011">
    <property type="entry name" value="Glycosyl hydrolase domain"/>
    <property type="match status" value="1"/>
</dbReference>
<keyword evidence="6 7" id="KW-0326">Glycosidase</keyword>
<evidence type="ECO:0000313" key="11">
    <source>
        <dbReference type="Proteomes" id="UP000027222"/>
    </source>
</evidence>
<dbReference type="Proteomes" id="UP000027222">
    <property type="component" value="Unassembled WGS sequence"/>
</dbReference>
<organism evidence="10 11">
    <name type="scientific">Galerina marginata (strain CBS 339.88)</name>
    <dbReference type="NCBI Taxonomy" id="685588"/>
    <lineage>
        <taxon>Eukaryota</taxon>
        <taxon>Fungi</taxon>
        <taxon>Dikarya</taxon>
        <taxon>Basidiomycota</taxon>
        <taxon>Agaricomycotina</taxon>
        <taxon>Agaricomycetes</taxon>
        <taxon>Agaricomycetidae</taxon>
        <taxon>Agaricales</taxon>
        <taxon>Agaricineae</taxon>
        <taxon>Strophariaceae</taxon>
        <taxon>Galerina</taxon>
    </lineage>
</organism>
<comment type="catalytic activity">
    <reaction evidence="1 7">
        <text>Hydrolysis of terminal, non-reducing alpha-D-galactose residues in alpha-D-galactosides, including galactose oligosaccharides, galactomannans and galactolipids.</text>
        <dbReference type="EC" id="3.2.1.22"/>
    </reaction>
</comment>
<dbReference type="PANTHER" id="PTHR11452:SF75">
    <property type="entry name" value="ALPHA-GALACTOSIDASE MEL1"/>
    <property type="match status" value="1"/>
</dbReference>
<evidence type="ECO:0000259" key="9">
    <source>
        <dbReference type="Pfam" id="PF17801"/>
    </source>
</evidence>
<evidence type="ECO:0000256" key="1">
    <source>
        <dbReference type="ARBA" id="ARBA00001255"/>
    </source>
</evidence>